<dbReference type="PROSITE" id="PS51462">
    <property type="entry name" value="NUDIX"/>
    <property type="match status" value="1"/>
</dbReference>
<keyword evidence="5" id="KW-0479">Metal-binding</keyword>
<evidence type="ECO:0000256" key="5">
    <source>
        <dbReference type="ARBA" id="ARBA00022723"/>
    </source>
</evidence>
<dbReference type="FunFam" id="3.90.79.10:FF:000003">
    <property type="entry name" value="M7GpppN-mRNA hydrolase isoform 2"/>
    <property type="match status" value="1"/>
</dbReference>
<dbReference type="InterPro" id="IPR000086">
    <property type="entry name" value="NUDIX_hydrolase_dom"/>
</dbReference>
<evidence type="ECO:0000256" key="4">
    <source>
        <dbReference type="ARBA" id="ARBA00022490"/>
    </source>
</evidence>
<name>A0A137NT34_CONC2</name>
<dbReference type="GO" id="GO:0003723">
    <property type="term" value="F:RNA binding"/>
    <property type="evidence" value="ECO:0007669"/>
    <property type="project" value="UniProtKB-KW"/>
</dbReference>
<dbReference type="Gene3D" id="1.10.10.1050">
    <property type="entry name" value="Dcp2, box A domain"/>
    <property type="match status" value="1"/>
</dbReference>
<protein>
    <submittedName>
        <fullName evidence="10">DCP2-domain-containing protein</fullName>
    </submittedName>
</protein>
<keyword evidence="7" id="KW-0694">RNA-binding</keyword>
<dbReference type="AlphaFoldDB" id="A0A137NT34"/>
<evidence type="ECO:0000256" key="7">
    <source>
        <dbReference type="ARBA" id="ARBA00022884"/>
    </source>
</evidence>
<evidence type="ECO:0000256" key="1">
    <source>
        <dbReference type="ARBA" id="ARBA00001936"/>
    </source>
</evidence>
<feature type="domain" description="Nudix hydrolase" evidence="9">
    <location>
        <begin position="81"/>
        <end position="217"/>
    </location>
</feature>
<dbReference type="PROSITE" id="PS00893">
    <property type="entry name" value="NUDIX_BOX"/>
    <property type="match status" value="1"/>
</dbReference>
<comment type="cofactor">
    <cofactor evidence="1">
        <name>Mn(2+)</name>
        <dbReference type="ChEBI" id="CHEBI:29035"/>
    </cofactor>
</comment>
<dbReference type="GO" id="GO:0000184">
    <property type="term" value="P:nuclear-transcribed mRNA catabolic process, nonsense-mediated decay"/>
    <property type="evidence" value="ECO:0007669"/>
    <property type="project" value="InterPro"/>
</dbReference>
<reference evidence="10 11" key="1">
    <citation type="journal article" date="2015" name="Genome Biol. Evol.">
        <title>Phylogenomic analyses indicate that early fungi evolved digesting cell walls of algal ancestors of land plants.</title>
        <authorList>
            <person name="Chang Y."/>
            <person name="Wang S."/>
            <person name="Sekimoto S."/>
            <person name="Aerts A.L."/>
            <person name="Choi C."/>
            <person name="Clum A."/>
            <person name="LaButti K.M."/>
            <person name="Lindquist E.A."/>
            <person name="Yee Ngan C."/>
            <person name="Ohm R.A."/>
            <person name="Salamov A.A."/>
            <person name="Grigoriev I.V."/>
            <person name="Spatafora J.W."/>
            <person name="Berbee M.L."/>
        </authorList>
    </citation>
    <scope>NUCLEOTIDE SEQUENCE [LARGE SCALE GENOMIC DNA]</scope>
    <source>
        <strain evidence="10 11">NRRL 28638</strain>
    </source>
</reference>
<dbReference type="PANTHER" id="PTHR23114:SF17">
    <property type="entry name" value="M7GPPPN-MRNA HYDROLASE"/>
    <property type="match status" value="1"/>
</dbReference>
<keyword evidence="8" id="KW-0464">Manganese</keyword>
<dbReference type="Gene3D" id="3.90.79.10">
    <property type="entry name" value="Nucleoside Triphosphate Pyrophosphohydrolase"/>
    <property type="match status" value="1"/>
</dbReference>
<dbReference type="InterPro" id="IPR015797">
    <property type="entry name" value="NUDIX_hydrolase-like_dom_sf"/>
</dbReference>
<dbReference type="Pfam" id="PF00293">
    <property type="entry name" value="NUDIX"/>
    <property type="match status" value="1"/>
</dbReference>
<proteinExistence type="inferred from homology"/>
<evidence type="ECO:0000313" key="11">
    <source>
        <dbReference type="Proteomes" id="UP000070444"/>
    </source>
</evidence>
<dbReference type="PANTHER" id="PTHR23114">
    <property type="entry name" value="M7GPPPN-MRNA HYDROLASE"/>
    <property type="match status" value="1"/>
</dbReference>
<dbReference type="GO" id="GO:0140933">
    <property type="term" value="F:5'-(N(7)-methylguanosine 5'-triphospho)-[mRNA] hydrolase activity"/>
    <property type="evidence" value="ECO:0007669"/>
    <property type="project" value="InterPro"/>
</dbReference>
<dbReference type="STRING" id="796925.A0A137NT34"/>
<dbReference type="InterPro" id="IPR044099">
    <property type="entry name" value="Dcp2_NUDIX"/>
</dbReference>
<dbReference type="EMBL" id="KQ964798">
    <property type="protein sequence ID" value="KXN65901.1"/>
    <property type="molecule type" value="Genomic_DNA"/>
</dbReference>
<comment type="similarity">
    <text evidence="3">Belongs to the Nudix hydrolase family. DCP2 subfamily.</text>
</comment>
<dbReference type="Proteomes" id="UP000070444">
    <property type="component" value="Unassembled WGS sequence"/>
</dbReference>
<gene>
    <name evidence="10" type="ORF">CONCODRAFT_44188</name>
</gene>
<dbReference type="SUPFAM" id="SSF55811">
    <property type="entry name" value="Nudix"/>
    <property type="match status" value="1"/>
</dbReference>
<sequence length="328" mass="38603">MSYKNCPLPEVLDDLAVRFIINIPEEELCDIIRISFQIEEAHWFFEDFVRVQNPLLPSFNFLNQYVDHHDEIYSQFLSYKFRVPVCGAIILNPTLDKALFVKGWSGRASWGFPRGKINIGEQDVDCAVREVIEEVGFDIRQYMTKNQYLEVQLTQQRVRLYIITCIPESMDFNPKTRKEISKIEWHPLSRFLNSKANRTATVLHDHQDNQNYRYFMVAPFINQLTSWIKKYRFSDKYFDDLAKHEQNKDILDYYYQQISNGVDLHSLVKKQKVTANPTLNIHLPPTMEYDMGAVLDRGHYIEDLPPSEAGPSHPWNCFEFSLPSIFSQ</sequence>
<keyword evidence="11" id="KW-1185">Reference proteome</keyword>
<evidence type="ECO:0000313" key="10">
    <source>
        <dbReference type="EMBL" id="KXN65901.1"/>
    </source>
</evidence>
<organism evidence="10 11">
    <name type="scientific">Conidiobolus coronatus (strain ATCC 28846 / CBS 209.66 / NRRL 28638)</name>
    <name type="common">Delacroixia coronata</name>
    <dbReference type="NCBI Taxonomy" id="796925"/>
    <lineage>
        <taxon>Eukaryota</taxon>
        <taxon>Fungi</taxon>
        <taxon>Fungi incertae sedis</taxon>
        <taxon>Zoopagomycota</taxon>
        <taxon>Entomophthoromycotina</taxon>
        <taxon>Entomophthoromycetes</taxon>
        <taxon>Entomophthorales</taxon>
        <taxon>Ancylistaceae</taxon>
        <taxon>Conidiobolus</taxon>
    </lineage>
</organism>
<dbReference type="SUPFAM" id="SSF140586">
    <property type="entry name" value="Dcp2 domain-like"/>
    <property type="match status" value="1"/>
</dbReference>
<keyword evidence="6" id="KW-0378">Hydrolase</keyword>
<keyword evidence="4" id="KW-0963">Cytoplasm</keyword>
<dbReference type="InterPro" id="IPR036189">
    <property type="entry name" value="DCP2_BoxA_sf"/>
</dbReference>
<dbReference type="GO" id="GO:0030145">
    <property type="term" value="F:manganese ion binding"/>
    <property type="evidence" value="ECO:0007669"/>
    <property type="project" value="InterPro"/>
</dbReference>
<dbReference type="GO" id="GO:0000932">
    <property type="term" value="C:P-body"/>
    <property type="evidence" value="ECO:0007669"/>
    <property type="project" value="TreeGrafter"/>
</dbReference>
<evidence type="ECO:0000256" key="2">
    <source>
        <dbReference type="ARBA" id="ARBA00004496"/>
    </source>
</evidence>
<evidence type="ECO:0000256" key="6">
    <source>
        <dbReference type="ARBA" id="ARBA00022801"/>
    </source>
</evidence>
<evidence type="ECO:0000256" key="8">
    <source>
        <dbReference type="ARBA" id="ARBA00023211"/>
    </source>
</evidence>
<dbReference type="InterPro" id="IPR020084">
    <property type="entry name" value="NUDIX_hydrolase_CS"/>
</dbReference>
<comment type="subcellular location">
    <subcellularLocation>
        <location evidence="2">Cytoplasm</location>
    </subcellularLocation>
</comment>
<dbReference type="Pfam" id="PF05026">
    <property type="entry name" value="DCP2"/>
    <property type="match status" value="1"/>
</dbReference>
<dbReference type="OrthoDB" id="18996at2759"/>
<accession>A0A137NT34</accession>
<dbReference type="CDD" id="cd03672">
    <property type="entry name" value="NUDIX_Dcp2p_Nudt20"/>
    <property type="match status" value="1"/>
</dbReference>
<dbReference type="GO" id="GO:0000290">
    <property type="term" value="P:deadenylation-dependent decapping of nuclear-transcribed mRNA"/>
    <property type="evidence" value="ECO:0007669"/>
    <property type="project" value="InterPro"/>
</dbReference>
<evidence type="ECO:0000256" key="3">
    <source>
        <dbReference type="ARBA" id="ARBA00005279"/>
    </source>
</evidence>
<dbReference type="InterPro" id="IPR007722">
    <property type="entry name" value="DCP2_BoxA"/>
</dbReference>
<evidence type="ECO:0000259" key="9">
    <source>
        <dbReference type="PROSITE" id="PS51462"/>
    </source>
</evidence>
<dbReference type="SMART" id="SM01125">
    <property type="entry name" value="DCP2"/>
    <property type="match status" value="1"/>
</dbReference>